<dbReference type="Pfam" id="PF03755">
    <property type="entry name" value="YicC-like_N"/>
    <property type="match status" value="1"/>
</dbReference>
<dbReference type="PANTHER" id="PTHR30636">
    <property type="entry name" value="UPF0701 PROTEIN YICC"/>
    <property type="match status" value="1"/>
</dbReference>
<dbReference type="Pfam" id="PF08340">
    <property type="entry name" value="YicC-like_C"/>
    <property type="match status" value="1"/>
</dbReference>
<evidence type="ECO:0000256" key="4">
    <source>
        <dbReference type="ARBA" id="ARBA00022801"/>
    </source>
</evidence>
<dbReference type="RefSeq" id="WP_008622461.1">
    <property type="nucleotide sequence ID" value="NZ_CABMOJ010000054.1"/>
</dbReference>
<protein>
    <submittedName>
        <fullName evidence="8">Uncharacterized protein</fullName>
    </submittedName>
</protein>
<dbReference type="AlphaFoldDB" id="A0A6N3FHR1"/>
<comment type="similarity">
    <text evidence="5">Belongs to the YicC/YloC family.</text>
</comment>
<dbReference type="InterPro" id="IPR013551">
    <property type="entry name" value="YicC-like_C"/>
</dbReference>
<name>A0A6N3FHR1_9BACT</name>
<sequence>MIQSMTGYGKSTAVVKGKKIHVEIKSLNSKALDLSARIVPLYREKEMEIRAMISRTLERGKVDFTIWVEKDDTQTATPINGVILDNYYQQIKQISEERHIPLPADWFATLLRLPDVMTRTEVEELDEEEWTAVRTAIEEAIGKLVDFRKQEGAALQKKFTEKIQNIGDLLKSIEPYEQSRTERIRQRLVEALETIPNVEYDKNRLEQEMIYYIEKLDINEEKQRLANHLKYFMETMENGHGQGKKLGFIAQEMGREINTTGSKSNLAEMQNIVVKMKDELEQIKEQVLNVM</sequence>
<evidence type="ECO:0000256" key="1">
    <source>
        <dbReference type="ARBA" id="ARBA00001968"/>
    </source>
</evidence>
<keyword evidence="3" id="KW-0255">Endonuclease</keyword>
<evidence type="ECO:0000256" key="3">
    <source>
        <dbReference type="ARBA" id="ARBA00022759"/>
    </source>
</evidence>
<evidence type="ECO:0000259" key="6">
    <source>
        <dbReference type="Pfam" id="PF03755"/>
    </source>
</evidence>
<dbReference type="GeneID" id="93558573"/>
<dbReference type="InterPro" id="IPR013527">
    <property type="entry name" value="YicC-like_N"/>
</dbReference>
<organism evidence="8">
    <name type="scientific">Paraprevotella clara</name>
    <dbReference type="NCBI Taxonomy" id="454154"/>
    <lineage>
        <taxon>Bacteria</taxon>
        <taxon>Pseudomonadati</taxon>
        <taxon>Bacteroidota</taxon>
        <taxon>Bacteroidia</taxon>
        <taxon>Bacteroidales</taxon>
        <taxon>Prevotellaceae</taxon>
        <taxon>Paraprevotella</taxon>
    </lineage>
</organism>
<accession>A0A6N3FHR1</accession>
<dbReference type="GO" id="GO:0016787">
    <property type="term" value="F:hydrolase activity"/>
    <property type="evidence" value="ECO:0007669"/>
    <property type="project" value="UniProtKB-KW"/>
</dbReference>
<evidence type="ECO:0000313" key="8">
    <source>
        <dbReference type="EMBL" id="VYU51389.1"/>
    </source>
</evidence>
<reference evidence="8" key="1">
    <citation type="submission" date="2019-11" db="EMBL/GenBank/DDBJ databases">
        <authorList>
            <person name="Feng L."/>
        </authorList>
    </citation>
    <scope>NUCLEOTIDE SEQUENCE</scope>
    <source>
        <strain evidence="8">PclaraLFYP37</strain>
    </source>
</reference>
<keyword evidence="2" id="KW-0540">Nuclease</keyword>
<gene>
    <name evidence="8" type="ORF">PCLFYP37_03188</name>
</gene>
<dbReference type="NCBIfam" id="TIGR00255">
    <property type="entry name" value="YicC/YloC family endoribonuclease"/>
    <property type="match status" value="1"/>
</dbReference>
<dbReference type="GO" id="GO:0004521">
    <property type="term" value="F:RNA endonuclease activity"/>
    <property type="evidence" value="ECO:0007669"/>
    <property type="project" value="InterPro"/>
</dbReference>
<dbReference type="PANTHER" id="PTHR30636:SF3">
    <property type="entry name" value="UPF0701 PROTEIN YICC"/>
    <property type="match status" value="1"/>
</dbReference>
<feature type="domain" description="Endoribonuclease YicC-like C-terminal" evidence="7">
    <location>
        <begin position="175"/>
        <end position="290"/>
    </location>
</feature>
<evidence type="ECO:0000259" key="7">
    <source>
        <dbReference type="Pfam" id="PF08340"/>
    </source>
</evidence>
<evidence type="ECO:0000256" key="5">
    <source>
        <dbReference type="ARBA" id="ARBA00035648"/>
    </source>
</evidence>
<keyword evidence="4" id="KW-0378">Hydrolase</keyword>
<dbReference type="InterPro" id="IPR005229">
    <property type="entry name" value="YicC/YloC-like"/>
</dbReference>
<evidence type="ECO:0000256" key="2">
    <source>
        <dbReference type="ARBA" id="ARBA00022722"/>
    </source>
</evidence>
<proteinExistence type="inferred from homology"/>
<dbReference type="EMBL" id="CACRUT010000020">
    <property type="protein sequence ID" value="VYU51389.1"/>
    <property type="molecule type" value="Genomic_DNA"/>
</dbReference>
<feature type="domain" description="Endoribonuclease YicC-like N-terminal" evidence="6">
    <location>
        <begin position="2"/>
        <end position="156"/>
    </location>
</feature>
<comment type="cofactor">
    <cofactor evidence="1">
        <name>a divalent metal cation</name>
        <dbReference type="ChEBI" id="CHEBI:60240"/>
    </cofactor>
</comment>